<dbReference type="InterPro" id="IPR010130">
    <property type="entry name" value="T1SS_OMP_TolC"/>
</dbReference>
<keyword evidence="6" id="KW-0472">Membrane</keyword>
<comment type="subcellular location">
    <subcellularLocation>
        <location evidence="1">Cell outer membrane</location>
    </subcellularLocation>
</comment>
<keyword evidence="4" id="KW-1134">Transmembrane beta strand</keyword>
<evidence type="ECO:0000256" key="1">
    <source>
        <dbReference type="ARBA" id="ARBA00004442"/>
    </source>
</evidence>
<dbReference type="PANTHER" id="PTHR30026">
    <property type="entry name" value="OUTER MEMBRANE PROTEIN TOLC"/>
    <property type="match status" value="1"/>
</dbReference>
<evidence type="ECO:0000256" key="2">
    <source>
        <dbReference type="ARBA" id="ARBA00007613"/>
    </source>
</evidence>
<evidence type="ECO:0000256" key="3">
    <source>
        <dbReference type="ARBA" id="ARBA00022448"/>
    </source>
</evidence>
<dbReference type="Pfam" id="PF02321">
    <property type="entry name" value="OEP"/>
    <property type="match status" value="2"/>
</dbReference>
<comment type="similarity">
    <text evidence="2">Belongs to the outer membrane factor (OMF) (TC 1.B.17) family.</text>
</comment>
<proteinExistence type="inferred from homology"/>
<keyword evidence="7" id="KW-0998">Cell outer membrane</keyword>
<dbReference type="Proteomes" id="UP000309138">
    <property type="component" value="Unassembled WGS sequence"/>
</dbReference>
<dbReference type="PANTHER" id="PTHR30026:SF22">
    <property type="entry name" value="OUTER MEMBRANE EFFLUX PROTEIN"/>
    <property type="match status" value="1"/>
</dbReference>
<dbReference type="GO" id="GO:0015288">
    <property type="term" value="F:porin activity"/>
    <property type="evidence" value="ECO:0007669"/>
    <property type="project" value="TreeGrafter"/>
</dbReference>
<evidence type="ECO:0000313" key="11">
    <source>
        <dbReference type="Proteomes" id="UP000309138"/>
    </source>
</evidence>
<feature type="compositionally biased region" description="Polar residues" evidence="8">
    <location>
        <begin position="461"/>
        <end position="475"/>
    </location>
</feature>
<keyword evidence="11" id="KW-1185">Reference proteome</keyword>
<dbReference type="AlphaFoldDB" id="A0A4U1L2H5"/>
<feature type="region of interest" description="Disordered" evidence="8">
    <location>
        <begin position="453"/>
        <end position="503"/>
    </location>
</feature>
<organism evidence="10 11">
    <name type="scientific">Sphingomonas baiyangensis</name>
    <dbReference type="NCBI Taxonomy" id="2572576"/>
    <lineage>
        <taxon>Bacteria</taxon>
        <taxon>Pseudomonadati</taxon>
        <taxon>Pseudomonadota</taxon>
        <taxon>Alphaproteobacteria</taxon>
        <taxon>Sphingomonadales</taxon>
        <taxon>Sphingomonadaceae</taxon>
        <taxon>Sphingomonas</taxon>
    </lineage>
</organism>
<dbReference type="GO" id="GO:0015562">
    <property type="term" value="F:efflux transmembrane transporter activity"/>
    <property type="evidence" value="ECO:0007669"/>
    <property type="project" value="InterPro"/>
</dbReference>
<evidence type="ECO:0000256" key="6">
    <source>
        <dbReference type="ARBA" id="ARBA00023136"/>
    </source>
</evidence>
<evidence type="ECO:0000256" key="4">
    <source>
        <dbReference type="ARBA" id="ARBA00022452"/>
    </source>
</evidence>
<evidence type="ECO:0000313" key="10">
    <source>
        <dbReference type="EMBL" id="TKD50812.1"/>
    </source>
</evidence>
<dbReference type="InterPro" id="IPR003423">
    <property type="entry name" value="OMP_efflux"/>
</dbReference>
<evidence type="ECO:0000256" key="9">
    <source>
        <dbReference type="SAM" id="SignalP"/>
    </source>
</evidence>
<dbReference type="NCBIfam" id="TIGR01844">
    <property type="entry name" value="type_I_sec_TolC"/>
    <property type="match status" value="1"/>
</dbReference>
<gene>
    <name evidence="10" type="ORF">FBR43_08550</name>
</gene>
<keyword evidence="3" id="KW-0813">Transport</keyword>
<dbReference type="InterPro" id="IPR051906">
    <property type="entry name" value="TolC-like"/>
</dbReference>
<dbReference type="SUPFAM" id="SSF56954">
    <property type="entry name" value="Outer membrane efflux proteins (OEP)"/>
    <property type="match status" value="1"/>
</dbReference>
<dbReference type="EMBL" id="SWKR01000002">
    <property type="protein sequence ID" value="TKD50812.1"/>
    <property type="molecule type" value="Genomic_DNA"/>
</dbReference>
<dbReference type="GO" id="GO:0009279">
    <property type="term" value="C:cell outer membrane"/>
    <property type="evidence" value="ECO:0007669"/>
    <property type="project" value="UniProtKB-SubCell"/>
</dbReference>
<keyword evidence="5" id="KW-0812">Transmembrane</keyword>
<keyword evidence="9" id="KW-0732">Signal</keyword>
<protein>
    <recommendedName>
        <fullName evidence="12">Outer membrane protein</fullName>
    </recommendedName>
</protein>
<evidence type="ECO:0008006" key="12">
    <source>
        <dbReference type="Google" id="ProtNLM"/>
    </source>
</evidence>
<evidence type="ECO:0000256" key="5">
    <source>
        <dbReference type="ARBA" id="ARBA00022692"/>
    </source>
</evidence>
<evidence type="ECO:0000256" key="7">
    <source>
        <dbReference type="ARBA" id="ARBA00023237"/>
    </source>
</evidence>
<comment type="caution">
    <text evidence="10">The sequence shown here is derived from an EMBL/GenBank/DDBJ whole genome shotgun (WGS) entry which is preliminary data.</text>
</comment>
<dbReference type="Gene3D" id="1.20.1600.10">
    <property type="entry name" value="Outer membrane efflux proteins (OEP)"/>
    <property type="match status" value="1"/>
</dbReference>
<feature type="signal peptide" evidence="9">
    <location>
        <begin position="1"/>
        <end position="22"/>
    </location>
</feature>
<dbReference type="RefSeq" id="WP_136942759.1">
    <property type="nucleotide sequence ID" value="NZ_SWKR01000002.1"/>
</dbReference>
<feature type="chain" id="PRO_5020528084" description="Outer membrane protein" evidence="9">
    <location>
        <begin position="23"/>
        <end position="503"/>
    </location>
</feature>
<sequence>MKRFSLLAASAGLILLAPSADAQTLREALVRAYNESPQLAAERANLRATDEGVPLARAEALPQLGVQGNYIENIVQGRNAFLQPDRALTANLNASYPIYAGGRIRNAVAAAKTRVLAGRSNLRTAEANLFTQVVAAYNDVLRDEAIVQLNQQNIRALEVNFAASSDRFEVGDVTRTDVAQSEARLAVAVGQLRAAEAQLVASREAYVELVGSAPGPLAPPPPLPNLPADPQAAVVAALNNNPALDAAEQNRDAARLDTRAARAARMPQVDVVAGGNYFNYLGTLQSATIGGVPQTGTAAQAGLGFTVPLYQGGRPAAQVRQAQAREGVAIEQVTATERAVIADARTAFAQWQSSLRVIEASEAAVSANRLSLEGVRAENSVGNRTIIEILNAEQELLNAQVDLVTARRNAYVAGFALLAAMGRAEAQDLGLDGGALYDPTVNYERVDKAWLDWKDNPAPTPQGTRTVDTPAQTPAVSGVLDPELQRPIDTDPANPSGDVNTPR</sequence>
<dbReference type="OrthoDB" id="9789368at2"/>
<reference evidence="10 11" key="1">
    <citation type="submission" date="2019-04" db="EMBL/GenBank/DDBJ databases">
        <authorList>
            <person name="Yang Y."/>
            <person name="Wei D."/>
        </authorList>
    </citation>
    <scope>NUCLEOTIDE SEQUENCE [LARGE SCALE GENOMIC DNA]</scope>
    <source>
        <strain evidence="10 11">L-1-4w-11</strain>
    </source>
</reference>
<evidence type="ECO:0000256" key="8">
    <source>
        <dbReference type="SAM" id="MobiDB-lite"/>
    </source>
</evidence>
<name>A0A4U1L2H5_9SPHN</name>
<accession>A0A4U1L2H5</accession>
<dbReference type="GO" id="GO:1990281">
    <property type="term" value="C:efflux pump complex"/>
    <property type="evidence" value="ECO:0007669"/>
    <property type="project" value="TreeGrafter"/>
</dbReference>